<proteinExistence type="predicted"/>
<keyword evidence="4" id="KW-1185">Reference proteome</keyword>
<accession>A0A9X1PTZ1</accession>
<dbReference type="RefSeq" id="WP_234760779.1">
    <property type="nucleotide sequence ID" value="NZ_JAKEIP010000005.1"/>
</dbReference>
<keyword evidence="2" id="KW-1133">Transmembrane helix</keyword>
<gene>
    <name evidence="3" type="ORF">L0P92_02675</name>
</gene>
<name>A0A9X1PTZ1_STRM4</name>
<keyword evidence="2" id="KW-0472">Membrane</keyword>
<dbReference type="Proteomes" id="UP001139384">
    <property type="component" value="Unassembled WGS sequence"/>
</dbReference>
<evidence type="ECO:0000313" key="4">
    <source>
        <dbReference type="Proteomes" id="UP001139384"/>
    </source>
</evidence>
<feature type="region of interest" description="Disordered" evidence="1">
    <location>
        <begin position="73"/>
        <end position="98"/>
    </location>
</feature>
<organism evidence="3 4">
    <name type="scientific">Streptomyces muensis</name>
    <dbReference type="NCBI Taxonomy" id="1077944"/>
    <lineage>
        <taxon>Bacteria</taxon>
        <taxon>Bacillati</taxon>
        <taxon>Actinomycetota</taxon>
        <taxon>Actinomycetes</taxon>
        <taxon>Kitasatosporales</taxon>
        <taxon>Streptomycetaceae</taxon>
        <taxon>Streptomyces</taxon>
    </lineage>
</organism>
<comment type="caution">
    <text evidence="3">The sequence shown here is derived from an EMBL/GenBank/DDBJ whole genome shotgun (WGS) entry which is preliminary data.</text>
</comment>
<evidence type="ECO:0000313" key="3">
    <source>
        <dbReference type="EMBL" id="MCF1592475.1"/>
    </source>
</evidence>
<evidence type="ECO:0000256" key="1">
    <source>
        <dbReference type="SAM" id="MobiDB-lite"/>
    </source>
</evidence>
<feature type="transmembrane region" description="Helical" evidence="2">
    <location>
        <begin position="50"/>
        <end position="68"/>
    </location>
</feature>
<evidence type="ECO:0000256" key="2">
    <source>
        <dbReference type="SAM" id="Phobius"/>
    </source>
</evidence>
<reference evidence="3" key="1">
    <citation type="submission" date="2022-01" db="EMBL/GenBank/DDBJ databases">
        <title>Draft Genome Sequences of Seven Type Strains of the Genus Streptomyces.</title>
        <authorList>
            <person name="Aziz S."/>
            <person name="Coretto E."/>
            <person name="Chronakova A."/>
            <person name="Sproer C."/>
            <person name="Huber K."/>
            <person name="Nouioui I."/>
            <person name="Gross H."/>
        </authorList>
    </citation>
    <scope>NUCLEOTIDE SEQUENCE</scope>
    <source>
        <strain evidence="3">DSM 103493</strain>
    </source>
</reference>
<sequence length="98" mass="10278">MDPVLGSGFAFAMCGLAGFFSGRLATHRAAGLEALGTLCAAVGALRLGNLPLTGMSTVLTLLLAWTWWKGGGGDDTRRGGRRLRRMFTPSRRTAPAPS</sequence>
<dbReference type="EMBL" id="JAKEIP010000005">
    <property type="protein sequence ID" value="MCF1592475.1"/>
    <property type="molecule type" value="Genomic_DNA"/>
</dbReference>
<dbReference type="AlphaFoldDB" id="A0A9X1PTZ1"/>
<protein>
    <submittedName>
        <fullName evidence="3">Uncharacterized protein</fullName>
    </submittedName>
</protein>
<keyword evidence="2" id="KW-0812">Transmembrane</keyword>